<keyword evidence="1" id="KW-0175">Coiled coil</keyword>
<dbReference type="Proteomes" id="UP000183995">
    <property type="component" value="Unassembled WGS sequence"/>
</dbReference>
<keyword evidence="3" id="KW-1185">Reference proteome</keyword>
<reference evidence="2 3" key="1">
    <citation type="submission" date="2016-11" db="EMBL/GenBank/DDBJ databases">
        <authorList>
            <person name="Jaros S."/>
            <person name="Januszkiewicz K."/>
            <person name="Wedrychowicz H."/>
        </authorList>
    </citation>
    <scope>NUCLEOTIDE SEQUENCE [LARGE SCALE GENOMIC DNA]</scope>
    <source>
        <strain evidence="2 3">DSM 10068</strain>
    </source>
</reference>
<sequence length="70" mass="8173">MYENLSAAQLREKLKEQQELFEEVTEERMIILGQGNIHLPGSTVVKYQNELKEIQENIELLESLIKEAKD</sequence>
<evidence type="ECO:0000313" key="3">
    <source>
        <dbReference type="Proteomes" id="UP000183995"/>
    </source>
</evidence>
<organism evidence="2 3">
    <name type="scientific">Sporobacter termitidis DSM 10068</name>
    <dbReference type="NCBI Taxonomy" id="1123282"/>
    <lineage>
        <taxon>Bacteria</taxon>
        <taxon>Bacillati</taxon>
        <taxon>Bacillota</taxon>
        <taxon>Clostridia</taxon>
        <taxon>Eubacteriales</taxon>
        <taxon>Oscillospiraceae</taxon>
        <taxon>Sporobacter</taxon>
    </lineage>
</organism>
<feature type="coiled-coil region" evidence="1">
    <location>
        <begin position="7"/>
        <end position="67"/>
    </location>
</feature>
<name>A0A1M5ZD40_9FIRM</name>
<accession>A0A1M5ZD40</accession>
<evidence type="ECO:0000313" key="2">
    <source>
        <dbReference type="EMBL" id="SHI22128.1"/>
    </source>
</evidence>
<dbReference type="EMBL" id="FQXV01000017">
    <property type="protein sequence ID" value="SHI22128.1"/>
    <property type="molecule type" value="Genomic_DNA"/>
</dbReference>
<proteinExistence type="predicted"/>
<evidence type="ECO:0000256" key="1">
    <source>
        <dbReference type="SAM" id="Coils"/>
    </source>
</evidence>
<dbReference type="RefSeq" id="WP_073082242.1">
    <property type="nucleotide sequence ID" value="NZ_FQXV01000017.1"/>
</dbReference>
<dbReference type="STRING" id="1123282.SAMN02745823_03554"/>
<protein>
    <submittedName>
        <fullName evidence="2">Uncharacterized protein</fullName>
    </submittedName>
</protein>
<dbReference type="AlphaFoldDB" id="A0A1M5ZD40"/>
<gene>
    <name evidence="2" type="ORF">SAMN02745823_03554</name>
</gene>